<gene>
    <name evidence="2" type="ORF">PoB_003963600</name>
</gene>
<dbReference type="AlphaFoldDB" id="A0AAV4AY08"/>
<evidence type="ECO:0000313" key="3">
    <source>
        <dbReference type="Proteomes" id="UP000735302"/>
    </source>
</evidence>
<comment type="caution">
    <text evidence="2">The sequence shown here is derived from an EMBL/GenBank/DDBJ whole genome shotgun (WGS) entry which is preliminary data.</text>
</comment>
<sequence length="370" mass="41725">MKLRLDARTETLQPSSPNMEHNRQHSLEVDEYRRPALSHTRPLEDGLAQGSALSCTLFLIFINDIGNAIRTSTRLSKADGIVLWKKDTDVEKATKAINRDLASLKHFCEPWKTSRTSLEKLDKVQNAALHLVLGALRSTPIAMLELPARYEPLGLRRGEQTVLVQERYLQTGETAPLWSMVEFATQCRRIVKASVLRVVHDLSAKAAQISNDDHLPQFYDTYKAGDYLQGLHWKDVVQNLSRKSEAHAPSACRLCGEREETVLHVLSECRERPMTALKEHLKRRPERTCFSASGSSYGNTSGRSTNQERAAPEQQLLAGKDTNIIKRVLKLREVTSTSKKTSLHTHSTMKPHLKTFVRPKHLSAIIKPVS</sequence>
<accession>A0AAV4AY08</accession>
<feature type="compositionally biased region" description="Polar residues" evidence="1">
    <location>
        <begin position="290"/>
        <end position="308"/>
    </location>
</feature>
<organism evidence="2 3">
    <name type="scientific">Plakobranchus ocellatus</name>
    <dbReference type="NCBI Taxonomy" id="259542"/>
    <lineage>
        <taxon>Eukaryota</taxon>
        <taxon>Metazoa</taxon>
        <taxon>Spiralia</taxon>
        <taxon>Lophotrochozoa</taxon>
        <taxon>Mollusca</taxon>
        <taxon>Gastropoda</taxon>
        <taxon>Heterobranchia</taxon>
        <taxon>Euthyneura</taxon>
        <taxon>Panpulmonata</taxon>
        <taxon>Sacoglossa</taxon>
        <taxon>Placobranchoidea</taxon>
        <taxon>Plakobranchidae</taxon>
        <taxon>Plakobranchus</taxon>
    </lineage>
</organism>
<feature type="region of interest" description="Disordered" evidence="1">
    <location>
        <begin position="1"/>
        <end position="29"/>
    </location>
</feature>
<feature type="compositionally biased region" description="Basic and acidic residues" evidence="1">
    <location>
        <begin position="20"/>
        <end position="29"/>
    </location>
</feature>
<evidence type="ECO:0000313" key="2">
    <source>
        <dbReference type="EMBL" id="GFO13131.1"/>
    </source>
</evidence>
<dbReference type="Proteomes" id="UP000735302">
    <property type="component" value="Unassembled WGS sequence"/>
</dbReference>
<feature type="region of interest" description="Disordered" evidence="1">
    <location>
        <begin position="288"/>
        <end position="314"/>
    </location>
</feature>
<feature type="compositionally biased region" description="Polar residues" evidence="1">
    <location>
        <begin position="10"/>
        <end position="19"/>
    </location>
</feature>
<name>A0AAV4AY08_9GAST</name>
<keyword evidence="3" id="KW-1185">Reference proteome</keyword>
<dbReference type="EMBL" id="BLXT01004479">
    <property type="protein sequence ID" value="GFO13131.1"/>
    <property type="molecule type" value="Genomic_DNA"/>
</dbReference>
<evidence type="ECO:0008006" key="4">
    <source>
        <dbReference type="Google" id="ProtNLM"/>
    </source>
</evidence>
<reference evidence="2 3" key="1">
    <citation type="journal article" date="2021" name="Elife">
        <title>Chloroplast acquisition without the gene transfer in kleptoplastic sea slugs, Plakobranchus ocellatus.</title>
        <authorList>
            <person name="Maeda T."/>
            <person name="Takahashi S."/>
            <person name="Yoshida T."/>
            <person name="Shimamura S."/>
            <person name="Takaki Y."/>
            <person name="Nagai Y."/>
            <person name="Toyoda A."/>
            <person name="Suzuki Y."/>
            <person name="Arimoto A."/>
            <person name="Ishii H."/>
            <person name="Satoh N."/>
            <person name="Nishiyama T."/>
            <person name="Hasebe M."/>
            <person name="Maruyama T."/>
            <person name="Minagawa J."/>
            <person name="Obokata J."/>
            <person name="Shigenobu S."/>
        </authorList>
    </citation>
    <scope>NUCLEOTIDE SEQUENCE [LARGE SCALE GENOMIC DNA]</scope>
</reference>
<protein>
    <recommendedName>
        <fullName evidence="4">Reverse transcriptase domain-containing protein</fullName>
    </recommendedName>
</protein>
<evidence type="ECO:0000256" key="1">
    <source>
        <dbReference type="SAM" id="MobiDB-lite"/>
    </source>
</evidence>
<proteinExistence type="predicted"/>